<feature type="chain" id="PRO_5026210513" evidence="1">
    <location>
        <begin position="20"/>
        <end position="151"/>
    </location>
</feature>
<evidence type="ECO:0000313" key="3">
    <source>
        <dbReference type="Proteomes" id="UP000500857"/>
    </source>
</evidence>
<gene>
    <name evidence="2" type="ORF">HCG48_10480</name>
</gene>
<dbReference type="AlphaFoldDB" id="A0A6H1TYG4"/>
<evidence type="ECO:0000313" key="2">
    <source>
        <dbReference type="EMBL" id="QIZ70960.1"/>
    </source>
</evidence>
<organism evidence="2 3">
    <name type="scientific">Oxynema aestuarii AP17</name>
    <dbReference type="NCBI Taxonomy" id="2064643"/>
    <lineage>
        <taxon>Bacteria</taxon>
        <taxon>Bacillati</taxon>
        <taxon>Cyanobacteriota</taxon>
        <taxon>Cyanophyceae</taxon>
        <taxon>Oscillatoriophycideae</taxon>
        <taxon>Oscillatoriales</taxon>
        <taxon>Oscillatoriaceae</taxon>
        <taxon>Oxynema</taxon>
        <taxon>Oxynema aestuarii</taxon>
    </lineage>
</organism>
<proteinExistence type="predicted"/>
<dbReference type="Proteomes" id="UP000500857">
    <property type="component" value="Chromosome"/>
</dbReference>
<sequence>MCVGCLFLSTLMIVSPASSQEIEPNSIPISTYNQTTPSIFARETQAAIATVLNQLPNEPEFDPIATQLNALYADLSSAQTDREAEAIVDRAVKALSAHLKTDPNAAKIKEIFFELRENHYNQQRTNLSSINLFDRGDRRGTTSANPWGWLS</sequence>
<name>A0A6H1TYG4_9CYAN</name>
<keyword evidence="1" id="KW-0732">Signal</keyword>
<dbReference type="EMBL" id="CP051167">
    <property type="protein sequence ID" value="QIZ70960.1"/>
    <property type="molecule type" value="Genomic_DNA"/>
</dbReference>
<feature type="signal peptide" evidence="1">
    <location>
        <begin position="1"/>
        <end position="19"/>
    </location>
</feature>
<accession>A0A6H1TYG4</accession>
<reference evidence="2 3" key="1">
    <citation type="submission" date="2020-04" db="EMBL/GenBank/DDBJ databases">
        <authorList>
            <person name="Basu S."/>
            <person name="Maruthanayagam V."/>
            <person name="Chakraborty S."/>
            <person name="Pramanik A."/>
            <person name="Mukherjee J."/>
            <person name="Brink B."/>
        </authorList>
    </citation>
    <scope>NUCLEOTIDE SEQUENCE [LARGE SCALE GENOMIC DNA]</scope>
    <source>
        <strain evidence="2 3">AP17</strain>
    </source>
</reference>
<protein>
    <submittedName>
        <fullName evidence="2">Uncharacterized protein</fullName>
    </submittedName>
</protein>
<dbReference type="KEGG" id="oxy:HCG48_10480"/>
<keyword evidence="3" id="KW-1185">Reference proteome</keyword>
<evidence type="ECO:0000256" key="1">
    <source>
        <dbReference type="SAM" id="SignalP"/>
    </source>
</evidence>
<dbReference type="RefSeq" id="WP_168569115.1">
    <property type="nucleotide sequence ID" value="NZ_CP051167.1"/>
</dbReference>